<protein>
    <submittedName>
        <fullName evidence="3">Uncharacterized protein</fullName>
    </submittedName>
</protein>
<dbReference type="AlphaFoldDB" id="A0A813MWL8"/>
<dbReference type="Proteomes" id="UP000663860">
    <property type="component" value="Unassembled WGS sequence"/>
</dbReference>
<feature type="signal peptide" evidence="2">
    <location>
        <begin position="1"/>
        <end position="29"/>
    </location>
</feature>
<reference evidence="3" key="1">
    <citation type="submission" date="2021-02" db="EMBL/GenBank/DDBJ databases">
        <authorList>
            <person name="Nowell W R."/>
        </authorList>
    </citation>
    <scope>NUCLEOTIDE SEQUENCE</scope>
</reference>
<comment type="caution">
    <text evidence="3">The sequence shown here is derived from an EMBL/GenBank/DDBJ whole genome shotgun (WGS) entry which is preliminary data.</text>
</comment>
<accession>A0A813MWL8</accession>
<name>A0A813MWL8_9BILA</name>
<evidence type="ECO:0000256" key="2">
    <source>
        <dbReference type="SAM" id="SignalP"/>
    </source>
</evidence>
<evidence type="ECO:0000256" key="1">
    <source>
        <dbReference type="SAM" id="MobiDB-lite"/>
    </source>
</evidence>
<gene>
    <name evidence="3" type="ORF">IZO911_LOCUS2632</name>
</gene>
<dbReference type="EMBL" id="CAJNOE010000013">
    <property type="protein sequence ID" value="CAF0728197.1"/>
    <property type="molecule type" value="Genomic_DNA"/>
</dbReference>
<evidence type="ECO:0000313" key="3">
    <source>
        <dbReference type="EMBL" id="CAF0728197.1"/>
    </source>
</evidence>
<evidence type="ECO:0000313" key="4">
    <source>
        <dbReference type="Proteomes" id="UP000663860"/>
    </source>
</evidence>
<sequence length="370" mass="40020">MISLICLGTIIAAIVIGLLSLAKTTTTTATTTSETTTVTTTSVTTTTQTTDIPCSPSCNLEQTCIQNVCTNVGYLACTLTWSRPGDGDIVVTTPSGKTICYINRGPSNATDQGELDRDDQVSEGPENVYWPSNGTLPPTGTYYVCFEPYQFNNPIISITNPITVIYRIVRPSSPTLIFTRTFTSTITNSYNSATITSETTTVTTTSVTTTTQTTDIPCSSSCNSEQTCIQNVCTNVGYLACTLTWSRPGDGDIVVTTPSGKTIYYANRGPSNATNQGELDRDDQVGEGPENVYWPSNGTLPPTGTYYVCFEPYQFNNPIISITNPITVIYRIVRPSSPTLIFTRTFTSTITNSYNCNITSNTLIGSFNYP</sequence>
<feature type="chain" id="PRO_5032884463" evidence="2">
    <location>
        <begin position="30"/>
        <end position="370"/>
    </location>
</feature>
<organism evidence="3 4">
    <name type="scientific">Adineta steineri</name>
    <dbReference type="NCBI Taxonomy" id="433720"/>
    <lineage>
        <taxon>Eukaryota</taxon>
        <taxon>Metazoa</taxon>
        <taxon>Spiralia</taxon>
        <taxon>Gnathifera</taxon>
        <taxon>Rotifera</taxon>
        <taxon>Eurotatoria</taxon>
        <taxon>Bdelloidea</taxon>
        <taxon>Adinetida</taxon>
        <taxon>Adinetidae</taxon>
        <taxon>Adineta</taxon>
    </lineage>
</organism>
<keyword evidence="2" id="KW-0732">Signal</keyword>
<proteinExistence type="predicted"/>
<feature type="region of interest" description="Disordered" evidence="1">
    <location>
        <begin position="109"/>
        <end position="133"/>
    </location>
</feature>